<protein>
    <submittedName>
        <fullName evidence="2">Uncharacterized protein</fullName>
    </submittedName>
</protein>
<evidence type="ECO:0000313" key="3">
    <source>
        <dbReference type="Proteomes" id="UP000008237"/>
    </source>
</evidence>
<organism evidence="3">
    <name type="scientific">Harpegnathos saltator</name>
    <name type="common">Jerdon's jumping ant</name>
    <dbReference type="NCBI Taxonomy" id="610380"/>
    <lineage>
        <taxon>Eukaryota</taxon>
        <taxon>Metazoa</taxon>
        <taxon>Ecdysozoa</taxon>
        <taxon>Arthropoda</taxon>
        <taxon>Hexapoda</taxon>
        <taxon>Insecta</taxon>
        <taxon>Pterygota</taxon>
        <taxon>Neoptera</taxon>
        <taxon>Endopterygota</taxon>
        <taxon>Hymenoptera</taxon>
        <taxon>Apocrita</taxon>
        <taxon>Aculeata</taxon>
        <taxon>Formicoidea</taxon>
        <taxon>Formicidae</taxon>
        <taxon>Ponerinae</taxon>
        <taxon>Ponerini</taxon>
        <taxon>Harpegnathos</taxon>
    </lineage>
</organism>
<sequence>MDFLLQHWGLSNISDIVYAIAFSAQKLTARQKFRYCSALSNEVDGPMGKGRQGRETVTRCPKKKPDSSKSVLTV</sequence>
<name>E2BE24_HARSA</name>
<keyword evidence="3" id="KW-1185">Reference proteome</keyword>
<feature type="region of interest" description="Disordered" evidence="1">
    <location>
        <begin position="44"/>
        <end position="74"/>
    </location>
</feature>
<reference evidence="2 3" key="1">
    <citation type="journal article" date="2010" name="Science">
        <title>Genomic comparison of the ants Camponotus floridanus and Harpegnathos saltator.</title>
        <authorList>
            <person name="Bonasio R."/>
            <person name="Zhang G."/>
            <person name="Ye C."/>
            <person name="Mutti N.S."/>
            <person name="Fang X."/>
            <person name="Qin N."/>
            <person name="Donahue G."/>
            <person name="Yang P."/>
            <person name="Li Q."/>
            <person name="Li C."/>
            <person name="Zhang P."/>
            <person name="Huang Z."/>
            <person name="Berger S.L."/>
            <person name="Reinberg D."/>
            <person name="Wang J."/>
            <person name="Liebig J."/>
        </authorList>
    </citation>
    <scope>NUCLEOTIDE SEQUENCE [LARGE SCALE GENOMIC DNA]</scope>
    <source>
        <strain evidence="2 3">R22 G/1</strain>
    </source>
</reference>
<gene>
    <name evidence="2" type="ORF">EAI_04363</name>
</gene>
<dbReference type="EMBL" id="GL447754">
    <property type="protein sequence ID" value="EFN86057.1"/>
    <property type="molecule type" value="Genomic_DNA"/>
</dbReference>
<evidence type="ECO:0000256" key="1">
    <source>
        <dbReference type="SAM" id="MobiDB-lite"/>
    </source>
</evidence>
<dbReference type="AlphaFoldDB" id="E2BE24"/>
<feature type="compositionally biased region" description="Basic and acidic residues" evidence="1">
    <location>
        <begin position="52"/>
        <end position="67"/>
    </location>
</feature>
<accession>E2BE24</accession>
<proteinExistence type="predicted"/>
<evidence type="ECO:0000313" key="2">
    <source>
        <dbReference type="EMBL" id="EFN86057.1"/>
    </source>
</evidence>
<dbReference type="Proteomes" id="UP000008237">
    <property type="component" value="Unassembled WGS sequence"/>
</dbReference>
<dbReference type="InParanoid" id="E2BE24"/>